<evidence type="ECO:0000313" key="1">
    <source>
        <dbReference type="EMBL" id="PZR55263.1"/>
    </source>
</evidence>
<dbReference type="EMBL" id="QKWH01000001">
    <property type="protein sequence ID" value="PZR55263.1"/>
    <property type="molecule type" value="Genomic_DNA"/>
</dbReference>
<dbReference type="Proteomes" id="UP000248783">
    <property type="component" value="Unassembled WGS sequence"/>
</dbReference>
<accession>A0A2W5WX65</accession>
<reference evidence="1 2" key="1">
    <citation type="submission" date="2018-06" db="EMBL/GenBank/DDBJ databases">
        <title>Whole genome sequencing of a novel hydrocarbon degrading bacterial strain, PW21 isolated from oil contaminated produced water sample.</title>
        <authorList>
            <person name="Nagkirti P."/>
            <person name="Shaikh A."/>
            <person name="Gowdaman V."/>
            <person name="Engineer A.E."/>
            <person name="Dagar S."/>
            <person name="Dhakephalkar P.K."/>
        </authorList>
    </citation>
    <scope>NUCLEOTIDE SEQUENCE [LARGE SCALE GENOMIC DNA]</scope>
    <source>
        <strain evidence="1 2">PW21</strain>
    </source>
</reference>
<sequence length="68" mass="7713">MTTVRAATYLGAPQYLVDTEHTCHGRGCTRQLVLDRRVRLNDGTYRLEGLRHDGTAIHVYIDRTETPA</sequence>
<name>A0A2W5WX65_9MICO</name>
<comment type="caution">
    <text evidence="1">The sequence shown here is derived from an EMBL/GenBank/DDBJ whole genome shotgun (WGS) entry which is preliminary data.</text>
</comment>
<gene>
    <name evidence="1" type="ORF">DNL40_02515</name>
</gene>
<keyword evidence="2" id="KW-1185">Reference proteome</keyword>
<dbReference type="RefSeq" id="WP_111249627.1">
    <property type="nucleotide sequence ID" value="NZ_QKWH01000001.1"/>
</dbReference>
<organism evidence="1 2">
    <name type="scientific">Xylanimonas oleitrophica</name>
    <dbReference type="NCBI Taxonomy" id="2607479"/>
    <lineage>
        <taxon>Bacteria</taxon>
        <taxon>Bacillati</taxon>
        <taxon>Actinomycetota</taxon>
        <taxon>Actinomycetes</taxon>
        <taxon>Micrococcales</taxon>
        <taxon>Promicromonosporaceae</taxon>
        <taxon>Xylanimonas</taxon>
    </lineage>
</organism>
<evidence type="ECO:0000313" key="2">
    <source>
        <dbReference type="Proteomes" id="UP000248783"/>
    </source>
</evidence>
<proteinExistence type="predicted"/>
<dbReference type="AlphaFoldDB" id="A0A2W5WX65"/>
<protein>
    <submittedName>
        <fullName evidence="1">Uncharacterized protein</fullName>
    </submittedName>
</protein>